<evidence type="ECO:0000313" key="8">
    <source>
        <dbReference type="EMBL" id="MDG2946605.1"/>
    </source>
</evidence>
<dbReference type="Proteomes" id="UP001216057">
    <property type="component" value="Unassembled WGS sequence"/>
</dbReference>
<comment type="similarity">
    <text evidence="1">Belongs to the EcnA/EcnB lipoprotein family.</text>
</comment>
<evidence type="ECO:0000256" key="4">
    <source>
        <dbReference type="ARBA" id="ARBA00023136"/>
    </source>
</evidence>
<reference evidence="9 11" key="1">
    <citation type="submission" date="2023-03" db="EMBL/GenBank/DDBJ databases">
        <title>Classification of Bisgaard taxon 6 and taxon 10 as Exercitatus varius gen. nov., spec. nov.</title>
        <authorList>
            <person name="Christensen H."/>
        </authorList>
    </citation>
    <scope>NUCLEOTIDE SEQUENCE</scope>
    <source>
        <strain evidence="8 11">23350_01</strain>
        <strain evidence="9">86116</strain>
    </source>
</reference>
<feature type="chain" id="PRO_5043375379" evidence="7">
    <location>
        <begin position="22"/>
        <end position="42"/>
    </location>
</feature>
<evidence type="ECO:0000256" key="5">
    <source>
        <dbReference type="ARBA" id="ARBA00023139"/>
    </source>
</evidence>
<keyword evidence="3 7" id="KW-0732">Signal</keyword>
<dbReference type="RefSeq" id="WP_317475580.1">
    <property type="nucleotide sequence ID" value="NZ_JARQTO010000002.1"/>
</dbReference>
<dbReference type="GeneID" id="93226113"/>
<dbReference type="GO" id="GO:0009636">
    <property type="term" value="P:response to toxic substance"/>
    <property type="evidence" value="ECO:0007669"/>
    <property type="project" value="InterPro"/>
</dbReference>
<dbReference type="PROSITE" id="PS51257">
    <property type="entry name" value="PROKAR_LIPOPROTEIN"/>
    <property type="match status" value="1"/>
</dbReference>
<evidence type="ECO:0000256" key="6">
    <source>
        <dbReference type="ARBA" id="ARBA00023288"/>
    </source>
</evidence>
<sequence>MKKLISLFVAGAFLFTLTACETTKGVGKDIQSAGEKMEQIVN</sequence>
<dbReference type="InterPro" id="IPR012556">
    <property type="entry name" value="Entericidin"/>
</dbReference>
<keyword evidence="4" id="KW-0472">Membrane</keyword>
<evidence type="ECO:0000256" key="2">
    <source>
        <dbReference type="ARBA" id="ARBA00022475"/>
    </source>
</evidence>
<dbReference type="GO" id="GO:0016020">
    <property type="term" value="C:membrane"/>
    <property type="evidence" value="ECO:0007669"/>
    <property type="project" value="InterPro"/>
</dbReference>
<evidence type="ECO:0000256" key="1">
    <source>
        <dbReference type="ARBA" id="ARBA00010296"/>
    </source>
</evidence>
<keyword evidence="11" id="KW-1185">Reference proteome</keyword>
<dbReference type="EMBL" id="JARQTW010000014">
    <property type="protein sequence ID" value="MDG2950670.1"/>
    <property type="molecule type" value="Genomic_DNA"/>
</dbReference>
<evidence type="ECO:0000313" key="11">
    <source>
        <dbReference type="Proteomes" id="UP001216057"/>
    </source>
</evidence>
<dbReference type="AlphaFoldDB" id="A0AAW6QER9"/>
<protein>
    <submittedName>
        <fullName evidence="9">Entericidin A/B family lipoprotein</fullName>
    </submittedName>
</protein>
<keyword evidence="6 9" id="KW-0449">Lipoprotein</keyword>
<keyword evidence="2" id="KW-1003">Cell membrane</keyword>
<name>A0AAW6QER9_9PAST</name>
<dbReference type="EMBL" id="JARQTX010000011">
    <property type="protein sequence ID" value="MDG2946605.1"/>
    <property type="molecule type" value="Genomic_DNA"/>
</dbReference>
<evidence type="ECO:0000313" key="10">
    <source>
        <dbReference type="Proteomes" id="UP001214976"/>
    </source>
</evidence>
<evidence type="ECO:0000313" key="9">
    <source>
        <dbReference type="EMBL" id="MDG2950670.1"/>
    </source>
</evidence>
<evidence type="ECO:0000256" key="3">
    <source>
        <dbReference type="ARBA" id="ARBA00022729"/>
    </source>
</evidence>
<dbReference type="Pfam" id="PF08085">
    <property type="entry name" value="Entericidin"/>
    <property type="match status" value="1"/>
</dbReference>
<accession>A0AAW6QER9</accession>
<proteinExistence type="inferred from homology"/>
<organism evidence="9 10">
    <name type="scientific">Exercitatus varius</name>
    <dbReference type="NCBI Taxonomy" id="67857"/>
    <lineage>
        <taxon>Bacteria</taxon>
        <taxon>Pseudomonadati</taxon>
        <taxon>Pseudomonadota</taxon>
        <taxon>Gammaproteobacteria</taxon>
        <taxon>Pasteurellales</taxon>
        <taxon>Pasteurellaceae</taxon>
        <taxon>Exercitatus</taxon>
    </lineage>
</organism>
<feature type="signal peptide" evidence="7">
    <location>
        <begin position="1"/>
        <end position="21"/>
    </location>
</feature>
<comment type="caution">
    <text evidence="9">The sequence shown here is derived from an EMBL/GenBank/DDBJ whole genome shotgun (WGS) entry which is preliminary data.</text>
</comment>
<keyword evidence="5" id="KW-0564">Palmitate</keyword>
<dbReference type="Proteomes" id="UP001214976">
    <property type="component" value="Unassembled WGS sequence"/>
</dbReference>
<gene>
    <name evidence="9" type="ORF">P7M15_09125</name>
    <name evidence="8" type="ORF">P7M32_09240</name>
</gene>
<evidence type="ECO:0000256" key="7">
    <source>
        <dbReference type="SAM" id="SignalP"/>
    </source>
</evidence>